<dbReference type="GeneID" id="89511125"/>
<protein>
    <submittedName>
        <fullName evidence="4">DNA-binding transcriptional regulator, MerR family</fullName>
    </submittedName>
</protein>
<dbReference type="InterPro" id="IPR005651">
    <property type="entry name" value="Trm112-like"/>
</dbReference>
<dbReference type="STRING" id="1121131.SAMN02745229_03415"/>
<reference evidence="5" key="1">
    <citation type="submission" date="2016-11" db="EMBL/GenBank/DDBJ databases">
        <authorList>
            <person name="Varghese N."/>
            <person name="Submissions S."/>
        </authorList>
    </citation>
    <scope>NUCLEOTIDE SEQUENCE [LARGE SCALE GENOMIC DNA]</scope>
    <source>
        <strain evidence="5">DSM 3071</strain>
    </source>
</reference>
<evidence type="ECO:0000259" key="3">
    <source>
        <dbReference type="PROSITE" id="PS50937"/>
    </source>
</evidence>
<evidence type="ECO:0000256" key="1">
    <source>
        <dbReference type="ARBA" id="ARBA00023125"/>
    </source>
</evidence>
<sequence>MKIGEFAKKHQVTVDTVRHYINEGLLTPLRENTQYNFSEIDDGVMDTILLLKSMNFRLDEMKAYLLVQTMFTSSTYSYLGSFKTDFEKKLLENQKEIEKLQRVNKIIEDKLSEYNKGFSFKRGIALGLLQSLQCSECWNLLELEKPELSHNEILGGELVCPKCGKRYYIRYGILSDKPIDDMEDRTEGISEIAENYLKKNDEAYTLTVREFFQKVAEVTADGCKDAHNIMIVGDACGFINSAFLRSLPENARLFAILDENMSIKLMEDLLPKETVIYVGKIENFPLKEEMDYIFYQNYDVDIMNKKLVQIYPNLAKGAIVDSFKTIFHVADPPIPDEKKYLDDMKNLGFQKHSAYKTKNILLTKESNDWSILENKTDIEIQYGIYTFKTLG</sequence>
<dbReference type="InterPro" id="IPR047057">
    <property type="entry name" value="MerR_fam"/>
</dbReference>
<dbReference type="PROSITE" id="PS50937">
    <property type="entry name" value="HTH_MERR_2"/>
    <property type="match status" value="1"/>
</dbReference>
<organism evidence="4 5">
    <name type="scientific">Butyrivibrio fibrisolvens DSM 3071</name>
    <dbReference type="NCBI Taxonomy" id="1121131"/>
    <lineage>
        <taxon>Bacteria</taxon>
        <taxon>Bacillati</taxon>
        <taxon>Bacillota</taxon>
        <taxon>Clostridia</taxon>
        <taxon>Lachnospirales</taxon>
        <taxon>Lachnospiraceae</taxon>
        <taxon>Butyrivibrio</taxon>
    </lineage>
</organism>
<keyword evidence="5" id="KW-1185">Reference proteome</keyword>
<evidence type="ECO:0000256" key="2">
    <source>
        <dbReference type="SAM" id="Coils"/>
    </source>
</evidence>
<dbReference type="GO" id="GO:0003677">
    <property type="term" value="F:DNA binding"/>
    <property type="evidence" value="ECO:0007669"/>
    <property type="project" value="UniProtKB-KW"/>
</dbReference>
<evidence type="ECO:0000313" key="5">
    <source>
        <dbReference type="Proteomes" id="UP000184278"/>
    </source>
</evidence>
<accession>A0A1M6CXU2</accession>
<dbReference type="Proteomes" id="UP000184278">
    <property type="component" value="Unassembled WGS sequence"/>
</dbReference>
<feature type="coiled-coil region" evidence="2">
    <location>
        <begin position="83"/>
        <end position="117"/>
    </location>
</feature>
<dbReference type="Gene3D" id="1.10.1660.10">
    <property type="match status" value="1"/>
</dbReference>
<dbReference type="SUPFAM" id="SSF46955">
    <property type="entry name" value="Putative DNA-binding domain"/>
    <property type="match status" value="1"/>
</dbReference>
<evidence type="ECO:0000313" key="4">
    <source>
        <dbReference type="EMBL" id="SHI65895.1"/>
    </source>
</evidence>
<dbReference type="Pfam" id="PF03966">
    <property type="entry name" value="Trm112p"/>
    <property type="match status" value="1"/>
</dbReference>
<dbReference type="SMART" id="SM00422">
    <property type="entry name" value="HTH_MERR"/>
    <property type="match status" value="1"/>
</dbReference>
<dbReference type="RefSeq" id="WP_073389544.1">
    <property type="nucleotide sequence ID" value="NZ_FQXK01000036.1"/>
</dbReference>
<dbReference type="GO" id="GO:0003700">
    <property type="term" value="F:DNA-binding transcription factor activity"/>
    <property type="evidence" value="ECO:0007669"/>
    <property type="project" value="InterPro"/>
</dbReference>
<feature type="domain" description="HTH merR-type" evidence="3">
    <location>
        <begin position="1"/>
        <end position="67"/>
    </location>
</feature>
<gene>
    <name evidence="4" type="ORF">SAMN02745229_03415</name>
</gene>
<dbReference type="PANTHER" id="PTHR30204:SF96">
    <property type="entry name" value="CHROMOSOME-ANCHORING PROTEIN RACA"/>
    <property type="match status" value="1"/>
</dbReference>
<dbReference type="Pfam" id="PF13411">
    <property type="entry name" value="MerR_1"/>
    <property type="match status" value="1"/>
</dbReference>
<proteinExistence type="predicted"/>
<dbReference type="InterPro" id="IPR000551">
    <property type="entry name" value="MerR-type_HTH_dom"/>
</dbReference>
<name>A0A1M6CXU2_BUTFI</name>
<keyword evidence="2" id="KW-0175">Coiled coil</keyword>
<dbReference type="EMBL" id="FQXK01000036">
    <property type="protein sequence ID" value="SHI65895.1"/>
    <property type="molecule type" value="Genomic_DNA"/>
</dbReference>
<dbReference type="AlphaFoldDB" id="A0A1M6CXU2"/>
<keyword evidence="1 4" id="KW-0238">DNA-binding</keyword>
<dbReference type="OrthoDB" id="9773308at2"/>
<dbReference type="InterPro" id="IPR009061">
    <property type="entry name" value="DNA-bd_dom_put_sf"/>
</dbReference>
<dbReference type="PANTHER" id="PTHR30204">
    <property type="entry name" value="REDOX-CYCLING DRUG-SENSING TRANSCRIPTIONAL ACTIVATOR SOXR"/>
    <property type="match status" value="1"/>
</dbReference>